<evidence type="ECO:0000256" key="6">
    <source>
        <dbReference type="ARBA" id="ARBA00022967"/>
    </source>
</evidence>
<keyword evidence="2" id="KW-0813">Transport</keyword>
<evidence type="ECO:0000256" key="3">
    <source>
        <dbReference type="ARBA" id="ARBA00022475"/>
    </source>
</evidence>
<accession>W9G815</accession>
<dbReference type="SMART" id="SM00382">
    <property type="entry name" value="AAA"/>
    <property type="match status" value="1"/>
</dbReference>
<dbReference type="InterPro" id="IPR003439">
    <property type="entry name" value="ABC_transporter-like_ATP-bd"/>
</dbReference>
<evidence type="ECO:0000313" key="12">
    <source>
        <dbReference type="Proteomes" id="UP000019489"/>
    </source>
</evidence>
<keyword evidence="12" id="KW-1185">Reference proteome</keyword>
<gene>
    <name evidence="11" type="ORF">N865_06095</name>
</gene>
<keyword evidence="8" id="KW-0046">Antibiotic resistance</keyword>
<dbReference type="Gene3D" id="3.40.50.300">
    <property type="entry name" value="P-loop containing nucleotide triphosphate hydrolases"/>
    <property type="match status" value="1"/>
</dbReference>
<dbReference type="PROSITE" id="PS50893">
    <property type="entry name" value="ABC_TRANSPORTER_2"/>
    <property type="match status" value="1"/>
</dbReference>
<reference evidence="11 12" key="1">
    <citation type="submission" date="2013-08" db="EMBL/GenBank/DDBJ databases">
        <title>Intrasporangium oryzae NRRL B-24470.</title>
        <authorList>
            <person name="Liu H."/>
            <person name="Wang G."/>
        </authorList>
    </citation>
    <scope>NUCLEOTIDE SEQUENCE [LARGE SCALE GENOMIC DNA]</scope>
    <source>
        <strain evidence="11 12">NRRL B-24470</strain>
    </source>
</reference>
<evidence type="ECO:0000256" key="7">
    <source>
        <dbReference type="ARBA" id="ARBA00023136"/>
    </source>
</evidence>
<evidence type="ECO:0000256" key="4">
    <source>
        <dbReference type="ARBA" id="ARBA00022741"/>
    </source>
</evidence>
<dbReference type="SUPFAM" id="SSF52540">
    <property type="entry name" value="P-loop containing nucleoside triphosphate hydrolases"/>
    <property type="match status" value="1"/>
</dbReference>
<dbReference type="GO" id="GO:0005524">
    <property type="term" value="F:ATP binding"/>
    <property type="evidence" value="ECO:0007669"/>
    <property type="project" value="UniProtKB-KW"/>
</dbReference>
<evidence type="ECO:0000256" key="9">
    <source>
        <dbReference type="SAM" id="MobiDB-lite"/>
    </source>
</evidence>
<feature type="region of interest" description="Disordered" evidence="9">
    <location>
        <begin position="302"/>
        <end position="328"/>
    </location>
</feature>
<keyword evidence="7" id="KW-0472">Membrane</keyword>
<dbReference type="PANTHER" id="PTHR42711:SF17">
    <property type="entry name" value="ABC TRANSPORTER ATP-BINDING PROTEIN"/>
    <property type="match status" value="1"/>
</dbReference>
<evidence type="ECO:0000256" key="2">
    <source>
        <dbReference type="ARBA" id="ARBA00022448"/>
    </source>
</evidence>
<keyword evidence="4" id="KW-0547">Nucleotide-binding</keyword>
<keyword evidence="6" id="KW-1278">Translocase</keyword>
<dbReference type="OrthoDB" id="9804819at2"/>
<evidence type="ECO:0000256" key="5">
    <source>
        <dbReference type="ARBA" id="ARBA00022840"/>
    </source>
</evidence>
<protein>
    <submittedName>
        <fullName evidence="11">ABC transporter</fullName>
    </submittedName>
</protein>
<sequence>MAAIEVRGLRKVYGEVAAVDGLDLMVEAGEVVALLGPNGAGKTTTVEVLEGYRARDAGTVSVLGYDPGVGSRALRERIGVVLQDAGFEDNFSPRELLRLHAGYYPHPRPVADVITLTGLEEKADARVRTLSGGQRRRLDLALALIGDPELLFLDEPTTGFDPSARRRAWELVERLRDLGATILLTTHYLDEAEHLADRVVVIDHGTVLAEGTPDALAAEAGASTVISFRMPAGITVGDLPLIGHERREAGNLIEVRTETPTADVATLSAWAVAHGLELEALTLARPSLEDVYLDLVGEQERAVEEAGGADTGGTKPLRAAASGSETRR</sequence>
<evidence type="ECO:0000256" key="8">
    <source>
        <dbReference type="ARBA" id="ARBA00023251"/>
    </source>
</evidence>
<dbReference type="GO" id="GO:0005886">
    <property type="term" value="C:plasma membrane"/>
    <property type="evidence" value="ECO:0007669"/>
    <property type="project" value="UniProtKB-SubCell"/>
</dbReference>
<dbReference type="AlphaFoldDB" id="W9G815"/>
<dbReference type="PROSITE" id="PS00211">
    <property type="entry name" value="ABC_TRANSPORTER_1"/>
    <property type="match status" value="1"/>
</dbReference>
<keyword evidence="3" id="KW-1003">Cell membrane</keyword>
<dbReference type="GO" id="GO:0016887">
    <property type="term" value="F:ATP hydrolysis activity"/>
    <property type="evidence" value="ECO:0007669"/>
    <property type="project" value="InterPro"/>
</dbReference>
<comment type="caution">
    <text evidence="11">The sequence shown here is derived from an EMBL/GenBank/DDBJ whole genome shotgun (WGS) entry which is preliminary data.</text>
</comment>
<dbReference type="Proteomes" id="UP000019489">
    <property type="component" value="Unassembled WGS sequence"/>
</dbReference>
<organism evidence="11 12">
    <name type="scientific">Intrasporangium oryzae NRRL B-24470</name>
    <dbReference type="NCBI Taxonomy" id="1386089"/>
    <lineage>
        <taxon>Bacteria</taxon>
        <taxon>Bacillati</taxon>
        <taxon>Actinomycetota</taxon>
        <taxon>Actinomycetes</taxon>
        <taxon>Micrococcales</taxon>
        <taxon>Intrasporangiaceae</taxon>
        <taxon>Intrasporangium</taxon>
    </lineage>
</organism>
<name>W9G815_9MICO</name>
<dbReference type="STRING" id="1386089.N865_06095"/>
<dbReference type="FunFam" id="3.40.50.300:FF:000589">
    <property type="entry name" value="ABC transporter, ATP-binding subunit"/>
    <property type="match status" value="1"/>
</dbReference>
<proteinExistence type="predicted"/>
<feature type="domain" description="ABC transporter" evidence="10">
    <location>
        <begin position="4"/>
        <end position="229"/>
    </location>
</feature>
<dbReference type="InterPro" id="IPR050763">
    <property type="entry name" value="ABC_transporter_ATP-binding"/>
</dbReference>
<dbReference type="PANTHER" id="PTHR42711">
    <property type="entry name" value="ABC TRANSPORTER ATP-BINDING PROTEIN"/>
    <property type="match status" value="1"/>
</dbReference>
<evidence type="ECO:0000313" key="11">
    <source>
        <dbReference type="EMBL" id="EWT02346.1"/>
    </source>
</evidence>
<dbReference type="Pfam" id="PF00005">
    <property type="entry name" value="ABC_tran"/>
    <property type="match status" value="1"/>
</dbReference>
<dbReference type="InterPro" id="IPR027417">
    <property type="entry name" value="P-loop_NTPase"/>
</dbReference>
<evidence type="ECO:0000259" key="10">
    <source>
        <dbReference type="PROSITE" id="PS50893"/>
    </source>
</evidence>
<dbReference type="InterPro" id="IPR003593">
    <property type="entry name" value="AAA+_ATPase"/>
</dbReference>
<dbReference type="GO" id="GO:0046677">
    <property type="term" value="P:response to antibiotic"/>
    <property type="evidence" value="ECO:0007669"/>
    <property type="project" value="UniProtKB-KW"/>
</dbReference>
<keyword evidence="5" id="KW-0067">ATP-binding</keyword>
<dbReference type="eggNOG" id="COG1131">
    <property type="taxonomic scope" value="Bacteria"/>
</dbReference>
<comment type="subcellular location">
    <subcellularLocation>
        <location evidence="1">Cell membrane</location>
        <topology evidence="1">Peripheral membrane protein</topology>
    </subcellularLocation>
</comment>
<dbReference type="EMBL" id="AWSA01000011">
    <property type="protein sequence ID" value="EWT02346.1"/>
    <property type="molecule type" value="Genomic_DNA"/>
</dbReference>
<dbReference type="RefSeq" id="WP_084328019.1">
    <property type="nucleotide sequence ID" value="NZ_AWSA01000011.1"/>
</dbReference>
<evidence type="ECO:0000256" key="1">
    <source>
        <dbReference type="ARBA" id="ARBA00004202"/>
    </source>
</evidence>
<dbReference type="InterPro" id="IPR017871">
    <property type="entry name" value="ABC_transporter-like_CS"/>
</dbReference>
<dbReference type="CDD" id="cd03230">
    <property type="entry name" value="ABC_DR_subfamily_A"/>
    <property type="match status" value="1"/>
</dbReference>